<dbReference type="AlphaFoldDB" id="A0AAV4J6N7"/>
<evidence type="ECO:0000256" key="1">
    <source>
        <dbReference type="SAM" id="MobiDB-lite"/>
    </source>
</evidence>
<organism evidence="2 3">
    <name type="scientific">Elysia marginata</name>
    <dbReference type="NCBI Taxonomy" id="1093978"/>
    <lineage>
        <taxon>Eukaryota</taxon>
        <taxon>Metazoa</taxon>
        <taxon>Spiralia</taxon>
        <taxon>Lophotrochozoa</taxon>
        <taxon>Mollusca</taxon>
        <taxon>Gastropoda</taxon>
        <taxon>Heterobranchia</taxon>
        <taxon>Euthyneura</taxon>
        <taxon>Panpulmonata</taxon>
        <taxon>Sacoglossa</taxon>
        <taxon>Placobranchoidea</taxon>
        <taxon>Plakobranchidae</taxon>
        <taxon>Elysia</taxon>
    </lineage>
</organism>
<name>A0AAV4J6N7_9GAST</name>
<comment type="caution">
    <text evidence="2">The sequence shown here is derived from an EMBL/GenBank/DDBJ whole genome shotgun (WGS) entry which is preliminary data.</text>
</comment>
<feature type="region of interest" description="Disordered" evidence="1">
    <location>
        <begin position="1"/>
        <end position="32"/>
    </location>
</feature>
<keyword evidence="3" id="KW-1185">Reference proteome</keyword>
<sequence>MDARDGVRGSGWASTLQQGRGSHDTTGQKLPDGADSRDQLLLFLNGAVNLPLFTTKIPPWVLPLVTRFDQKSTCIDHAGPVVCMAFCVSSVQPFPAIKCPAIFLS</sequence>
<evidence type="ECO:0000313" key="2">
    <source>
        <dbReference type="EMBL" id="GFS18030.1"/>
    </source>
</evidence>
<reference evidence="2 3" key="1">
    <citation type="journal article" date="2021" name="Elife">
        <title>Chloroplast acquisition without the gene transfer in kleptoplastic sea slugs, Plakobranchus ocellatus.</title>
        <authorList>
            <person name="Maeda T."/>
            <person name="Takahashi S."/>
            <person name="Yoshida T."/>
            <person name="Shimamura S."/>
            <person name="Takaki Y."/>
            <person name="Nagai Y."/>
            <person name="Toyoda A."/>
            <person name="Suzuki Y."/>
            <person name="Arimoto A."/>
            <person name="Ishii H."/>
            <person name="Satoh N."/>
            <person name="Nishiyama T."/>
            <person name="Hasebe M."/>
            <person name="Maruyama T."/>
            <person name="Minagawa J."/>
            <person name="Obokata J."/>
            <person name="Shigenobu S."/>
        </authorList>
    </citation>
    <scope>NUCLEOTIDE SEQUENCE [LARGE SCALE GENOMIC DNA]</scope>
</reference>
<evidence type="ECO:0000313" key="3">
    <source>
        <dbReference type="Proteomes" id="UP000762676"/>
    </source>
</evidence>
<accession>A0AAV4J6N7</accession>
<gene>
    <name evidence="2" type="ORF">ElyMa_001510500</name>
</gene>
<dbReference type="EMBL" id="BMAT01002986">
    <property type="protein sequence ID" value="GFS18030.1"/>
    <property type="molecule type" value="Genomic_DNA"/>
</dbReference>
<proteinExistence type="predicted"/>
<feature type="compositionally biased region" description="Polar residues" evidence="1">
    <location>
        <begin position="12"/>
        <end position="28"/>
    </location>
</feature>
<dbReference type="Proteomes" id="UP000762676">
    <property type="component" value="Unassembled WGS sequence"/>
</dbReference>
<protein>
    <submittedName>
        <fullName evidence="2">Uncharacterized protein</fullName>
    </submittedName>
</protein>